<evidence type="ECO:0000256" key="1">
    <source>
        <dbReference type="HAMAP-Rule" id="MF_01187"/>
    </source>
</evidence>
<dbReference type="GO" id="GO:0005829">
    <property type="term" value="C:cytosol"/>
    <property type="evidence" value="ECO:0007669"/>
    <property type="project" value="TreeGrafter"/>
</dbReference>
<accession>A0A9D2HLE0</accession>
<protein>
    <recommendedName>
        <fullName evidence="1">UPF0434 protein H9784_01915</fullName>
    </recommendedName>
</protein>
<comment type="caution">
    <text evidence="2">The sequence shown here is derived from an EMBL/GenBank/DDBJ whole genome shotgun (WGS) entry which is preliminary data.</text>
</comment>
<dbReference type="PANTHER" id="PTHR33505:SF4">
    <property type="entry name" value="PROTEIN PREY, MITOCHONDRIAL"/>
    <property type="match status" value="1"/>
</dbReference>
<dbReference type="EMBL" id="DWZD01000015">
    <property type="protein sequence ID" value="HJA78317.1"/>
    <property type="molecule type" value="Genomic_DNA"/>
</dbReference>
<dbReference type="SUPFAM" id="SSF158997">
    <property type="entry name" value="Trm112p-like"/>
    <property type="match status" value="1"/>
</dbReference>
<organism evidence="2 3">
    <name type="scientific">Candidatus Desulfovibrio intestinavium</name>
    <dbReference type="NCBI Taxonomy" id="2838534"/>
    <lineage>
        <taxon>Bacteria</taxon>
        <taxon>Pseudomonadati</taxon>
        <taxon>Thermodesulfobacteriota</taxon>
        <taxon>Desulfovibrionia</taxon>
        <taxon>Desulfovibrionales</taxon>
        <taxon>Desulfovibrionaceae</taxon>
        <taxon>Desulfovibrio</taxon>
    </lineage>
</organism>
<dbReference type="Pfam" id="PF03966">
    <property type="entry name" value="Trm112p"/>
    <property type="match status" value="1"/>
</dbReference>
<dbReference type="AlphaFoldDB" id="A0A9D2HLE0"/>
<evidence type="ECO:0000313" key="3">
    <source>
        <dbReference type="Proteomes" id="UP000823821"/>
    </source>
</evidence>
<name>A0A9D2HLE0_9BACT</name>
<gene>
    <name evidence="2" type="ORF">H9784_01915</name>
</gene>
<evidence type="ECO:0000313" key="2">
    <source>
        <dbReference type="EMBL" id="HJA78317.1"/>
    </source>
</evidence>
<reference evidence="2" key="2">
    <citation type="submission" date="2021-04" db="EMBL/GenBank/DDBJ databases">
        <authorList>
            <person name="Gilroy R."/>
        </authorList>
    </citation>
    <scope>NUCLEOTIDE SEQUENCE</scope>
    <source>
        <strain evidence="2">5032</strain>
    </source>
</reference>
<dbReference type="Proteomes" id="UP000823821">
    <property type="component" value="Unassembled WGS sequence"/>
</dbReference>
<proteinExistence type="inferred from homology"/>
<dbReference type="PANTHER" id="PTHR33505">
    <property type="entry name" value="ZGC:162634"/>
    <property type="match status" value="1"/>
</dbReference>
<sequence length="69" mass="7758">MNMRTEELLRILACPRCHGELTAEMRGEEMRGLICAACEVAYPVREGIPVMLLEEAVPLERWRAEDAGA</sequence>
<comment type="similarity">
    <text evidence="1">Belongs to the UPF0434 family.</text>
</comment>
<dbReference type="InterPro" id="IPR005651">
    <property type="entry name" value="Trm112-like"/>
</dbReference>
<dbReference type="Gene3D" id="2.20.25.10">
    <property type="match status" value="1"/>
</dbReference>
<dbReference type="HAMAP" id="MF_01187">
    <property type="entry name" value="UPF0434"/>
    <property type="match status" value="1"/>
</dbReference>
<reference evidence="2" key="1">
    <citation type="journal article" date="2021" name="PeerJ">
        <title>Extensive microbial diversity within the chicken gut microbiome revealed by metagenomics and culture.</title>
        <authorList>
            <person name="Gilroy R."/>
            <person name="Ravi A."/>
            <person name="Getino M."/>
            <person name="Pursley I."/>
            <person name="Horton D.L."/>
            <person name="Alikhan N.F."/>
            <person name="Baker D."/>
            <person name="Gharbi K."/>
            <person name="Hall N."/>
            <person name="Watson M."/>
            <person name="Adriaenssens E.M."/>
            <person name="Foster-Nyarko E."/>
            <person name="Jarju S."/>
            <person name="Secka A."/>
            <person name="Antonio M."/>
            <person name="Oren A."/>
            <person name="Chaudhuri R.R."/>
            <person name="La Ragione R."/>
            <person name="Hildebrand F."/>
            <person name="Pallen M.J."/>
        </authorList>
    </citation>
    <scope>NUCLEOTIDE SEQUENCE</scope>
    <source>
        <strain evidence="2">5032</strain>
    </source>
</reference>